<reference evidence="11" key="1">
    <citation type="submission" date="2021-02" db="EMBL/GenBank/DDBJ databases">
        <authorList>
            <person name="Dougan E. K."/>
            <person name="Rhodes N."/>
            <person name="Thang M."/>
            <person name="Chan C."/>
        </authorList>
    </citation>
    <scope>NUCLEOTIDE SEQUENCE</scope>
</reference>
<dbReference type="PANTHER" id="PTHR10183">
    <property type="entry name" value="CALPAIN"/>
    <property type="match status" value="1"/>
</dbReference>
<evidence type="ECO:0000256" key="3">
    <source>
        <dbReference type="ARBA" id="ARBA00022801"/>
    </source>
</evidence>
<feature type="region of interest" description="Disordered" evidence="8">
    <location>
        <begin position="195"/>
        <end position="224"/>
    </location>
</feature>
<dbReference type="InterPro" id="IPR018247">
    <property type="entry name" value="EF_Hand_1_Ca_BS"/>
</dbReference>
<dbReference type="InterPro" id="IPR001300">
    <property type="entry name" value="Peptidase_C2_calpain_cat"/>
</dbReference>
<dbReference type="SUPFAM" id="SSF47473">
    <property type="entry name" value="EF-hand"/>
    <property type="match status" value="1"/>
</dbReference>
<dbReference type="GO" id="GO:0004198">
    <property type="term" value="F:calcium-dependent cysteine-type endopeptidase activity"/>
    <property type="evidence" value="ECO:0007669"/>
    <property type="project" value="InterPro"/>
</dbReference>
<dbReference type="PROSITE" id="PS00018">
    <property type="entry name" value="EF_HAND_1"/>
    <property type="match status" value="1"/>
</dbReference>
<dbReference type="InterPro" id="IPR002048">
    <property type="entry name" value="EF_hand_dom"/>
</dbReference>
<dbReference type="CDD" id="cd00044">
    <property type="entry name" value="CysPc"/>
    <property type="match status" value="1"/>
</dbReference>
<dbReference type="EMBL" id="CAJNJA010089841">
    <property type="protein sequence ID" value="CAE7939867.1"/>
    <property type="molecule type" value="Genomic_DNA"/>
</dbReference>
<evidence type="ECO:0000259" key="10">
    <source>
        <dbReference type="PROSITE" id="PS50222"/>
    </source>
</evidence>
<evidence type="ECO:0000313" key="11">
    <source>
        <dbReference type="EMBL" id="CAE7939867.1"/>
    </source>
</evidence>
<keyword evidence="12" id="KW-1185">Reference proteome</keyword>
<evidence type="ECO:0000259" key="9">
    <source>
        <dbReference type="PROSITE" id="PS50203"/>
    </source>
</evidence>
<dbReference type="SMART" id="SM00230">
    <property type="entry name" value="CysPc"/>
    <property type="match status" value="1"/>
</dbReference>
<feature type="active site" evidence="6 7">
    <location>
        <position position="1646"/>
    </location>
</feature>
<proteinExistence type="inferred from homology"/>
<evidence type="ECO:0000256" key="1">
    <source>
        <dbReference type="ARBA" id="ARBA00007623"/>
    </source>
</evidence>
<dbReference type="InterPro" id="IPR038765">
    <property type="entry name" value="Papain-like_cys_pep_sf"/>
</dbReference>
<dbReference type="PRINTS" id="PR00704">
    <property type="entry name" value="CALPAIN"/>
</dbReference>
<name>A0A813CBF1_9DINO</name>
<dbReference type="InterPro" id="IPR022684">
    <property type="entry name" value="Calpain_cysteine_protease"/>
</dbReference>
<dbReference type="SUPFAM" id="SSF54001">
    <property type="entry name" value="Cysteine proteinases"/>
    <property type="match status" value="1"/>
</dbReference>
<evidence type="ECO:0000256" key="5">
    <source>
        <dbReference type="ARBA" id="ARBA00022837"/>
    </source>
</evidence>
<keyword evidence="4 7" id="KW-0788">Thiol protease</keyword>
<evidence type="ECO:0000256" key="6">
    <source>
        <dbReference type="PIRSR" id="PIRSR622684-1"/>
    </source>
</evidence>
<dbReference type="GO" id="GO:0006508">
    <property type="term" value="P:proteolysis"/>
    <property type="evidence" value="ECO:0007669"/>
    <property type="project" value="UniProtKB-KW"/>
</dbReference>
<dbReference type="PROSITE" id="PS50222">
    <property type="entry name" value="EF_HAND_2"/>
    <property type="match status" value="1"/>
</dbReference>
<dbReference type="InterPro" id="IPR011992">
    <property type="entry name" value="EF-hand-dom_pair"/>
</dbReference>
<feature type="compositionally biased region" description="Low complexity" evidence="8">
    <location>
        <begin position="209"/>
        <end position="219"/>
    </location>
</feature>
<evidence type="ECO:0000313" key="12">
    <source>
        <dbReference type="Proteomes" id="UP000601435"/>
    </source>
</evidence>
<dbReference type="InterPro" id="IPR011010">
    <property type="entry name" value="DNA_brk_join_enz"/>
</dbReference>
<dbReference type="InterPro" id="IPR000169">
    <property type="entry name" value="Pept_cys_AS"/>
</dbReference>
<evidence type="ECO:0000256" key="4">
    <source>
        <dbReference type="ARBA" id="ARBA00022807"/>
    </source>
</evidence>
<keyword evidence="5" id="KW-0106">Calcium</keyword>
<dbReference type="CDD" id="cd00051">
    <property type="entry name" value="EFh"/>
    <property type="match status" value="1"/>
</dbReference>
<organism evidence="11 12">
    <name type="scientific">Symbiodinium necroappetens</name>
    <dbReference type="NCBI Taxonomy" id="1628268"/>
    <lineage>
        <taxon>Eukaryota</taxon>
        <taxon>Sar</taxon>
        <taxon>Alveolata</taxon>
        <taxon>Dinophyceae</taxon>
        <taxon>Suessiales</taxon>
        <taxon>Symbiodiniaceae</taxon>
        <taxon>Symbiodinium</taxon>
    </lineage>
</organism>
<feature type="active site" evidence="6 7">
    <location>
        <position position="1492"/>
    </location>
</feature>
<feature type="active site" evidence="6 7">
    <location>
        <position position="1670"/>
    </location>
</feature>
<evidence type="ECO:0000256" key="2">
    <source>
        <dbReference type="ARBA" id="ARBA00022670"/>
    </source>
</evidence>
<comment type="similarity">
    <text evidence="1">Belongs to the peptidase C2 family.</text>
</comment>
<dbReference type="OrthoDB" id="167576at2759"/>
<dbReference type="Gene3D" id="1.10.238.10">
    <property type="entry name" value="EF-hand"/>
    <property type="match status" value="1"/>
</dbReference>
<evidence type="ECO:0000256" key="8">
    <source>
        <dbReference type="SAM" id="MobiDB-lite"/>
    </source>
</evidence>
<dbReference type="SUPFAM" id="SSF56349">
    <property type="entry name" value="DNA breaking-rejoining enzymes"/>
    <property type="match status" value="1"/>
</dbReference>
<dbReference type="Pfam" id="PF00648">
    <property type="entry name" value="Peptidase_C2"/>
    <property type="match status" value="1"/>
</dbReference>
<accession>A0A813CBF1</accession>
<evidence type="ECO:0000256" key="7">
    <source>
        <dbReference type="PROSITE-ProRule" id="PRU00239"/>
    </source>
</evidence>
<gene>
    <name evidence="11" type="primary">Capn9</name>
    <name evidence="11" type="ORF">SNEC2469_LOCUS33677</name>
</gene>
<feature type="domain" description="Calpain catalytic" evidence="9">
    <location>
        <begin position="1422"/>
        <end position="1730"/>
    </location>
</feature>
<dbReference type="Gene3D" id="3.90.70.10">
    <property type="entry name" value="Cysteine proteinases"/>
    <property type="match status" value="1"/>
</dbReference>
<dbReference type="PROSITE" id="PS50203">
    <property type="entry name" value="CALPAIN_CAT"/>
    <property type="match status" value="1"/>
</dbReference>
<dbReference type="PANTHER" id="PTHR10183:SF379">
    <property type="entry name" value="CALPAIN-5"/>
    <property type="match status" value="1"/>
</dbReference>
<keyword evidence="2 7" id="KW-0645">Protease</keyword>
<sequence>MALSEPEADYDGDPLSARDALATGDGFVDSFCPAALLKCGADDGDEAITVQALVVRELEGKLVLAVPASAWHKKVSKRTLPKGFLTKVAAAEVAACSAVDRGSAVEAFALRVWFGLVEPAAEGALEVSEEPASVSFGSLPGGEPAFPFVPALVAAVSDNYTFASAESAGPSATEPLAARLERLERLIAALPGAQVPEVKGGSRPKVKPAPKTVPKAASARGSLDPSVASAARAAGIPPATLAEFERLVSQPAGSRIIPEPSLVQAADPLEESDGAYSRLLDSRWAEVSLTHLREQMDFTERRQKLQKGQVFRRPCGHDSWKLVLLNLCVAVLSWLYLGKPAMCPREIRFSAGDLGRHAAKVEGHCEVLGALSRAASSLASAYGGAEERLLLYRALADSERLVVSSHPPGREEFGAGLFCVPKSAEKDRLILDARPANCLEDACSKWARTLASASAVTSVILEPEQVLLLAGADLKDCFYQFVAPPGRVKLNLLADSLSHEEAAFVFRVPAASFSSGPPRVHVAFSSLAMGDSSACEFAQCAHLGVCLRGQALHPGELLVHAVAPPRGLLSVGLVIDDLIFLEKALAADLPSIRDRRLTSVGRGRLDAALRAYREAPLTVSEDKVFADATKGSFWGITVHGESGWVRPNPERLWPLILITSRVLQLGSCTAQLLESLVGSWLSVFLLRRRLLASMVHVFTAARGLGPNDIIRLSPELAAELASLMLLGPLSCVCLRAPVDPTVTATDASSTWQAAVRAPLPVEVATEGVRQSIQKGAWTRLLCETAAWLREKDLLEPELELPDGASFSAPPLYLGLASYPAYSELWRSPLEPLSREGGGPSFVQAALPLSTSSLASGPPALSTAVRELLGVFPQRQFVFRGCLPDLSKPGALDLFSGGGGVARSLVRTSPIQVSANGFLALLRQGAFLAVGGLEHLSPAQFEKVCRDNRLCTWLAHLRLAPPAAFGSTSAGAAACGENALGYSKTHRKPWTLVAQPFPRGLCELLALALCAGTGWTQDRALDPAACAKLPPCCCIGEAAHPGPRPPSRRPPVPGGLAGAPLHSASSSRLGFLAWTAFLKWVHSFVVSSDPVSSFVACPSLLAVALRAYGDHLYQTGGSLQNFRYTVVAAQRLTWGMKGQLGPAWEMVSRWERLQPVVHRTPVPEILVRALVSLAWAMKLRRWATVTLIAFYGLARIGGDKDEKAFTSASRGPRTQHLRVDFSTAVELVSSAVAALDWEDPVYPFGPSAYRRCWDMLLGLLGLDRCELTPGGLRGGGAVWAYHHGTPIADIQWRMRLKHQHTLVHYLQEVAALNALLDAGADSMRELFASFGAPELDQLVDGMDTNKDGKISYEEFVSWVFNKEKGADSLVRVNMSQLMETSASACLVKPKFVTPDVPQYDQRCFPDDDSWLKLRQKLRDGKEVFQDKSFDAVDDSLFGGSAVELGDKAAGKKPPFKVDHWARIWDMGEASRNGPLAKDGASACDIEQGQLGDCYFLSAVAAVSQSDVLMARLLPGSQTVNEEGLYAVRFWQDGAWRIVVIDDRLPCRGRNKLIFAGAPHDSFWVAIVEKAFAKLNGSYRAISSGSQPDALYALTGVLMPRTVKLRPYRQDPADKEELFNTMCECASTGGVLGCGSKGKWEHGIAPLHAYTVLGLCQIRAAGAVEKLVHIRNPWGRGREWKGRFSDGDAAWKEVAVEEKERLGVRSGKDGTWYMSFDDFCQHFFCAYFGMLFPPKTHSLYHVATEYEPGKTPPKIVVKALSPGSVRVLFGGPTSRALPDSAARAVIKLSCLKTRHDQSRERTRASGRGSSTEATFTARKGDTLLIEFKSSLSSRIYLTVVCPQDSEVIADHGDGEVELSAPPEMEKEEKEDDPDEQAMLQVVRKAAELTGWSEEDQQAVAQKLQSAEISSPHVFLTLLLSGDINSKLPKGKGFGKRSLRHLQHVAEELAELEDVVKDVAKHTGWEEEDQSKVVRKFVIAGLCSCEELADALLHSSVNRCLVDVGQQPFGKKSSGALKAWAKRWSAMSSDDIPADALHQGILLAEDD</sequence>
<feature type="domain" description="EF-hand" evidence="10">
    <location>
        <begin position="1329"/>
        <end position="1364"/>
    </location>
</feature>
<protein>
    <submittedName>
        <fullName evidence="11">Capn9 protein</fullName>
    </submittedName>
</protein>
<keyword evidence="3 7" id="KW-0378">Hydrolase</keyword>
<dbReference type="GO" id="GO:0003677">
    <property type="term" value="F:DNA binding"/>
    <property type="evidence" value="ECO:0007669"/>
    <property type="project" value="InterPro"/>
</dbReference>
<dbReference type="PROSITE" id="PS00139">
    <property type="entry name" value="THIOL_PROTEASE_CYS"/>
    <property type="match status" value="1"/>
</dbReference>
<feature type="region of interest" description="Disordered" evidence="8">
    <location>
        <begin position="1852"/>
        <end position="1872"/>
    </location>
</feature>
<dbReference type="Proteomes" id="UP000601435">
    <property type="component" value="Unassembled WGS sequence"/>
</dbReference>
<comment type="caution">
    <text evidence="11">The sequence shown here is derived from an EMBL/GenBank/DDBJ whole genome shotgun (WGS) entry which is preliminary data.</text>
</comment>
<dbReference type="GO" id="GO:0005509">
    <property type="term" value="F:calcium ion binding"/>
    <property type="evidence" value="ECO:0007669"/>
    <property type="project" value="InterPro"/>
</dbReference>